<dbReference type="InterPro" id="IPR011042">
    <property type="entry name" value="6-blade_b-propeller_TolB-like"/>
</dbReference>
<sequence>MFASSNAIMEVDVDTQKVTEVVKYGGSYVYSLDYDYDNRYVYFPRQNFNDIVRFRYPSLNITLQNVVNTSYSPEGVAVDSANDHVYWVDDSNRLSRCNSDGKNIVVLVTSFSPAFMIRLDVTNRWMYIGYVHTGIYKSRFDLTDNSVIVTFSQRIGLKKTVLMTYSGEIKSVNEDGSDVKTIISTHSVSTEYYAIGVLDNHIYYADKHQLVIRNKSQGSTRLLYIPTATPFKAYTYLIQ</sequence>
<evidence type="ECO:0000313" key="1">
    <source>
        <dbReference type="EMBL" id="CAG2255322.1"/>
    </source>
</evidence>
<dbReference type="EMBL" id="CAJPWZ010003264">
    <property type="protein sequence ID" value="CAG2255322.1"/>
    <property type="molecule type" value="Genomic_DNA"/>
</dbReference>
<reference evidence="1" key="1">
    <citation type="submission" date="2021-03" db="EMBL/GenBank/DDBJ databases">
        <authorList>
            <person name="Bekaert M."/>
        </authorList>
    </citation>
    <scope>NUCLEOTIDE SEQUENCE</scope>
</reference>
<proteinExistence type="predicted"/>
<dbReference type="Gene3D" id="2.120.10.30">
    <property type="entry name" value="TolB, C-terminal domain"/>
    <property type="match status" value="1"/>
</dbReference>
<evidence type="ECO:0000313" key="2">
    <source>
        <dbReference type="Proteomes" id="UP000683360"/>
    </source>
</evidence>
<dbReference type="GO" id="GO:0007399">
    <property type="term" value="P:nervous system development"/>
    <property type="evidence" value="ECO:0007669"/>
    <property type="project" value="TreeGrafter"/>
</dbReference>
<dbReference type="PANTHER" id="PTHR46513">
    <property type="entry name" value="VITELLOGENIN RECEPTOR-LIKE PROTEIN-RELATED-RELATED"/>
    <property type="match status" value="1"/>
</dbReference>
<dbReference type="SUPFAM" id="SSF63825">
    <property type="entry name" value="YWTD domain"/>
    <property type="match status" value="1"/>
</dbReference>
<keyword evidence="2" id="KW-1185">Reference proteome</keyword>
<dbReference type="SMART" id="SM00135">
    <property type="entry name" value="LY"/>
    <property type="match status" value="2"/>
</dbReference>
<dbReference type="PANTHER" id="PTHR46513:SF41">
    <property type="entry name" value="LOW-DENSITY LIPOPROTEIN RECEPTOR-RELATED PROTEIN"/>
    <property type="match status" value="1"/>
</dbReference>
<dbReference type="InterPro" id="IPR000033">
    <property type="entry name" value="LDLR_classB_rpt"/>
</dbReference>
<organism evidence="1 2">
    <name type="scientific">Mytilus edulis</name>
    <name type="common">Blue mussel</name>
    <dbReference type="NCBI Taxonomy" id="6550"/>
    <lineage>
        <taxon>Eukaryota</taxon>
        <taxon>Metazoa</taxon>
        <taxon>Spiralia</taxon>
        <taxon>Lophotrochozoa</taxon>
        <taxon>Mollusca</taxon>
        <taxon>Bivalvia</taxon>
        <taxon>Autobranchia</taxon>
        <taxon>Pteriomorphia</taxon>
        <taxon>Mytilida</taxon>
        <taxon>Mytiloidea</taxon>
        <taxon>Mytilidae</taxon>
        <taxon>Mytilinae</taxon>
        <taxon>Mytilus</taxon>
    </lineage>
</organism>
<dbReference type="InterPro" id="IPR050778">
    <property type="entry name" value="Cueball_EGF_LRP_Nidogen"/>
</dbReference>
<gene>
    <name evidence="1" type="ORF">MEDL_66732</name>
</gene>
<comment type="caution">
    <text evidence="1">The sequence shown here is derived from an EMBL/GenBank/DDBJ whole genome shotgun (WGS) entry which is preliminary data.</text>
</comment>
<dbReference type="AlphaFoldDB" id="A0A8S3VGD8"/>
<dbReference type="Proteomes" id="UP000683360">
    <property type="component" value="Unassembled WGS sequence"/>
</dbReference>
<protein>
    <submittedName>
        <fullName evidence="1">LRP8</fullName>
    </submittedName>
</protein>
<name>A0A8S3VGD8_MYTED</name>
<dbReference type="OrthoDB" id="382013at2759"/>
<accession>A0A8S3VGD8</accession>